<evidence type="ECO:0000313" key="2">
    <source>
        <dbReference type="Proteomes" id="UP000254387"/>
    </source>
</evidence>
<evidence type="ECO:0000313" key="1">
    <source>
        <dbReference type="EMBL" id="STV08820.1"/>
    </source>
</evidence>
<name>A0A378AGR4_KLEPN</name>
<reference evidence="1 2" key="1">
    <citation type="submission" date="2018-06" db="EMBL/GenBank/DDBJ databases">
        <authorList>
            <consortium name="Pathogen Informatics"/>
            <person name="Doyle S."/>
        </authorList>
    </citation>
    <scope>NUCLEOTIDE SEQUENCE [LARGE SCALE GENOMIC DNA]</scope>
    <source>
        <strain evidence="1 2">NCTC5053</strain>
    </source>
</reference>
<organism evidence="1 2">
    <name type="scientific">Klebsiella pneumoniae</name>
    <dbReference type="NCBI Taxonomy" id="573"/>
    <lineage>
        <taxon>Bacteria</taxon>
        <taxon>Pseudomonadati</taxon>
        <taxon>Pseudomonadota</taxon>
        <taxon>Gammaproteobacteria</taxon>
        <taxon>Enterobacterales</taxon>
        <taxon>Enterobacteriaceae</taxon>
        <taxon>Klebsiella/Raoultella group</taxon>
        <taxon>Klebsiella</taxon>
        <taxon>Klebsiella pneumoniae complex</taxon>
    </lineage>
</organism>
<proteinExistence type="predicted"/>
<accession>A0A378AGR4</accession>
<sequence>MMAHVHLTHYLHQTKPQCQMGGMLAHALVYPATCNHAISSAPSSWIEFLKPEPAARLRG</sequence>
<gene>
    <name evidence="1" type="ORF">NCTC5053_02266</name>
</gene>
<dbReference type="Proteomes" id="UP000254387">
    <property type="component" value="Unassembled WGS sequence"/>
</dbReference>
<dbReference type="GO" id="GO:0016787">
    <property type="term" value="F:hydrolase activity"/>
    <property type="evidence" value="ECO:0007669"/>
    <property type="project" value="UniProtKB-KW"/>
</dbReference>
<keyword evidence="1" id="KW-0378">Hydrolase</keyword>
<dbReference type="EMBL" id="UGMN01000004">
    <property type="protein sequence ID" value="STV08820.1"/>
    <property type="molecule type" value="Genomic_DNA"/>
</dbReference>
<dbReference type="AlphaFoldDB" id="A0A378AGR4"/>
<protein>
    <submittedName>
        <fullName evidence="1">Putative family 1 glycoside hydrolase</fullName>
    </submittedName>
</protein>